<protein>
    <recommendedName>
        <fullName evidence="5">Glycosyltransferase</fullName>
        <ecNumber evidence="5">2.4.1.-</ecNumber>
    </recommendedName>
</protein>
<dbReference type="Gene3D" id="3.40.50.2000">
    <property type="entry name" value="Glycogen Phosphorylase B"/>
    <property type="match status" value="2"/>
</dbReference>
<dbReference type="EC" id="2.4.1.-" evidence="5"/>
<dbReference type="Pfam" id="PF00201">
    <property type="entry name" value="UDPGT"/>
    <property type="match status" value="1"/>
</dbReference>
<dbReference type="EMBL" id="SZYD01000012">
    <property type="protein sequence ID" value="KAD4585577.1"/>
    <property type="molecule type" value="Genomic_DNA"/>
</dbReference>
<organism evidence="6 7">
    <name type="scientific">Mikania micrantha</name>
    <name type="common">bitter vine</name>
    <dbReference type="NCBI Taxonomy" id="192012"/>
    <lineage>
        <taxon>Eukaryota</taxon>
        <taxon>Viridiplantae</taxon>
        <taxon>Streptophyta</taxon>
        <taxon>Embryophyta</taxon>
        <taxon>Tracheophyta</taxon>
        <taxon>Spermatophyta</taxon>
        <taxon>Magnoliopsida</taxon>
        <taxon>eudicotyledons</taxon>
        <taxon>Gunneridae</taxon>
        <taxon>Pentapetalae</taxon>
        <taxon>asterids</taxon>
        <taxon>campanulids</taxon>
        <taxon>Asterales</taxon>
        <taxon>Asteraceae</taxon>
        <taxon>Asteroideae</taxon>
        <taxon>Heliantheae alliance</taxon>
        <taxon>Eupatorieae</taxon>
        <taxon>Mikania</taxon>
    </lineage>
</organism>
<proteinExistence type="inferred from homology"/>
<gene>
    <name evidence="6" type="ORF">E3N88_23178</name>
</gene>
<evidence type="ECO:0000313" key="6">
    <source>
        <dbReference type="EMBL" id="KAD4585577.1"/>
    </source>
</evidence>
<evidence type="ECO:0000256" key="3">
    <source>
        <dbReference type="ARBA" id="ARBA00022679"/>
    </source>
</evidence>
<comment type="similarity">
    <text evidence="1 4">Belongs to the UDP-glycosyltransferase family.</text>
</comment>
<dbReference type="InterPro" id="IPR002213">
    <property type="entry name" value="UDP_glucos_trans"/>
</dbReference>
<evidence type="ECO:0000256" key="1">
    <source>
        <dbReference type="ARBA" id="ARBA00009995"/>
    </source>
</evidence>
<dbReference type="SUPFAM" id="SSF53756">
    <property type="entry name" value="UDP-Glycosyltransferase/glycogen phosphorylase"/>
    <property type="match status" value="1"/>
</dbReference>
<dbReference type="GO" id="GO:0035251">
    <property type="term" value="F:UDP-glucosyltransferase activity"/>
    <property type="evidence" value="ECO:0007669"/>
    <property type="project" value="TreeGrafter"/>
</dbReference>
<keyword evidence="2 4" id="KW-0328">Glycosyltransferase</keyword>
<dbReference type="CDD" id="cd03784">
    <property type="entry name" value="GT1_Gtf-like"/>
    <property type="match status" value="1"/>
</dbReference>
<dbReference type="PANTHER" id="PTHR48047:SF220">
    <property type="entry name" value="UDP-GLUCURONOSYL_UDP-GLUCOSYLTRANSFERASE"/>
    <property type="match status" value="1"/>
</dbReference>
<name>A0A5N6NEB4_9ASTR</name>
<dbReference type="FunFam" id="3.40.50.2000:FF:000047">
    <property type="entry name" value="Glycosyltransferase"/>
    <property type="match status" value="1"/>
</dbReference>
<dbReference type="InterPro" id="IPR035595">
    <property type="entry name" value="UDP_glycos_trans_CS"/>
</dbReference>
<accession>A0A5N6NEB4</accession>
<evidence type="ECO:0000313" key="7">
    <source>
        <dbReference type="Proteomes" id="UP000326396"/>
    </source>
</evidence>
<keyword evidence="3 4" id="KW-0808">Transferase</keyword>
<evidence type="ECO:0000256" key="4">
    <source>
        <dbReference type="RuleBase" id="RU003718"/>
    </source>
</evidence>
<evidence type="ECO:0000256" key="2">
    <source>
        <dbReference type="ARBA" id="ARBA00022676"/>
    </source>
</evidence>
<dbReference type="OrthoDB" id="5835829at2759"/>
<sequence>MASSPKDLHFVLFPLMQQGHMIPIIDIAIILAHRNATVTIITTPVNATRFRPAITRATEANLKIQVIELQLRLADVGLPEGCENFDMLPSSDLFGKMYAAMDMLEQPSENVLRRLTPPPSCIISDNQFPWTTDLASRLGIPRFVFHGPGCFTYVCLNIVMNTNILNEIESDSDYFTLPGIPDRIEMTKAQAGGWGKRETKQMEEFFERMETAADAANGIVVNSFEELEPEYVKLLEVAKGKKVWCIGPVSLRNRSFLDLADRGNKAGIDEHECSKWLDMKDPRSVILVCLGSMSSFCNEQMVELGLGLELSNVPFIWCIRSITDETHRWLSGYEERVKDRGLIVRGWAPQALILSHEAIGGFVTHCGWNSTLEGVSAGVPMVTYPQHADQFLNERFLVDVLKTGVSVGMDVPVAVGEQDKFGVMVRKESIKMAVERVMDDEGEGKARRERARELGEMAKRAMTEAGSSYLNTTLMIQDVIEELAKNTKQI</sequence>
<dbReference type="PROSITE" id="PS00375">
    <property type="entry name" value="UDPGT"/>
    <property type="match status" value="1"/>
</dbReference>
<keyword evidence="7" id="KW-1185">Reference proteome</keyword>
<dbReference type="AlphaFoldDB" id="A0A5N6NEB4"/>
<dbReference type="PANTHER" id="PTHR48047">
    <property type="entry name" value="GLYCOSYLTRANSFERASE"/>
    <property type="match status" value="1"/>
</dbReference>
<reference evidence="6 7" key="1">
    <citation type="submission" date="2019-05" db="EMBL/GenBank/DDBJ databases">
        <title>Mikania micrantha, genome provides insights into the molecular mechanism of rapid growth.</title>
        <authorList>
            <person name="Liu B."/>
        </authorList>
    </citation>
    <scope>NUCLEOTIDE SEQUENCE [LARGE SCALE GENOMIC DNA]</scope>
    <source>
        <strain evidence="6">NLD-2019</strain>
        <tissue evidence="6">Leaf</tissue>
    </source>
</reference>
<comment type="caution">
    <text evidence="6">The sequence shown here is derived from an EMBL/GenBank/DDBJ whole genome shotgun (WGS) entry which is preliminary data.</text>
</comment>
<dbReference type="FunFam" id="3.40.50.2000:FF:000071">
    <property type="entry name" value="Glycosyltransferase"/>
    <property type="match status" value="1"/>
</dbReference>
<evidence type="ECO:0000256" key="5">
    <source>
        <dbReference type="RuleBase" id="RU362057"/>
    </source>
</evidence>
<dbReference type="Proteomes" id="UP000326396">
    <property type="component" value="Linkage Group LG2"/>
</dbReference>